<evidence type="ECO:0000313" key="2">
    <source>
        <dbReference type="EMBL" id="MER2290042.1"/>
    </source>
</evidence>
<sequence length="115" mass="13593">MTERQRAKKKWTKDGKLRGRPPGSRSYDPETSRSGDPPVRKPERRGRPPVALKPMILRFIQMEIGFRKAGFAKQLAEEAAGSEIKEETVKRRLRRDRSEARERQERRKDSRWTFD</sequence>
<dbReference type="Proteomes" id="UP001432995">
    <property type="component" value="Unassembled WGS sequence"/>
</dbReference>
<proteinExistence type="predicted"/>
<comment type="caution">
    <text evidence="2">The sequence shown here is derived from an EMBL/GenBank/DDBJ whole genome shotgun (WGS) entry which is preliminary data.</text>
</comment>
<evidence type="ECO:0000256" key="1">
    <source>
        <dbReference type="SAM" id="MobiDB-lite"/>
    </source>
</evidence>
<organism evidence="2 3">
    <name type="scientific">Methylobacterium brachiatum</name>
    <dbReference type="NCBI Taxonomy" id="269660"/>
    <lineage>
        <taxon>Bacteria</taxon>
        <taxon>Pseudomonadati</taxon>
        <taxon>Pseudomonadota</taxon>
        <taxon>Alphaproteobacteria</taxon>
        <taxon>Hyphomicrobiales</taxon>
        <taxon>Methylobacteriaceae</taxon>
        <taxon>Methylobacterium</taxon>
    </lineage>
</organism>
<feature type="region of interest" description="Disordered" evidence="1">
    <location>
        <begin position="1"/>
        <end position="52"/>
    </location>
</feature>
<dbReference type="RefSeq" id="WP_350379322.1">
    <property type="nucleotide sequence ID" value="NZ_JBELQD010000019.1"/>
</dbReference>
<feature type="compositionally biased region" description="Basic residues" evidence="1">
    <location>
        <begin position="1"/>
        <end position="11"/>
    </location>
</feature>
<dbReference type="EMBL" id="JBELQD010000019">
    <property type="protein sequence ID" value="MER2290042.1"/>
    <property type="molecule type" value="Genomic_DNA"/>
</dbReference>
<protein>
    <submittedName>
        <fullName evidence="2">Uncharacterized protein</fullName>
    </submittedName>
</protein>
<gene>
    <name evidence="2" type="ORF">ABS770_17395</name>
</gene>
<name>A0ABV1R5D6_9HYPH</name>
<keyword evidence="3" id="KW-1185">Reference proteome</keyword>
<feature type="region of interest" description="Disordered" evidence="1">
    <location>
        <begin position="77"/>
        <end position="115"/>
    </location>
</feature>
<accession>A0ABV1R5D6</accession>
<evidence type="ECO:0000313" key="3">
    <source>
        <dbReference type="Proteomes" id="UP001432995"/>
    </source>
</evidence>
<reference evidence="2" key="1">
    <citation type="submission" date="2024-06" db="EMBL/GenBank/DDBJ databases">
        <authorList>
            <person name="Campbell A.G."/>
        </authorList>
    </citation>
    <scope>NUCLEOTIDE SEQUENCE</scope>
    <source>
        <strain evidence="2">EM17</strain>
    </source>
</reference>
<feature type="compositionally biased region" description="Basic and acidic residues" evidence="1">
    <location>
        <begin position="27"/>
        <end position="41"/>
    </location>
</feature>
<feature type="compositionally biased region" description="Basic and acidic residues" evidence="1">
    <location>
        <begin position="83"/>
        <end position="115"/>
    </location>
</feature>